<comment type="caution">
    <text evidence="2">The sequence shown here is derived from an EMBL/GenBank/DDBJ whole genome shotgun (WGS) entry which is preliminary data.</text>
</comment>
<dbReference type="Gene3D" id="1.10.287.110">
    <property type="entry name" value="DnaJ domain"/>
    <property type="match status" value="1"/>
</dbReference>
<proteinExistence type="predicted"/>
<dbReference type="SUPFAM" id="SSF46565">
    <property type="entry name" value="Chaperone J-domain"/>
    <property type="match status" value="1"/>
</dbReference>
<accession>A0A0F9UYU4</accession>
<evidence type="ECO:0008006" key="3">
    <source>
        <dbReference type="Google" id="ProtNLM"/>
    </source>
</evidence>
<dbReference type="InterPro" id="IPR001623">
    <property type="entry name" value="DnaJ_domain"/>
</dbReference>
<gene>
    <name evidence="2" type="ORF">LCGC14_0165510</name>
</gene>
<feature type="region of interest" description="Disordered" evidence="1">
    <location>
        <begin position="90"/>
        <end position="121"/>
    </location>
</feature>
<name>A0A0F9UYU4_9ZZZZ</name>
<dbReference type="AlphaFoldDB" id="A0A0F9UYU4"/>
<dbReference type="InterPro" id="IPR036869">
    <property type="entry name" value="J_dom_sf"/>
</dbReference>
<protein>
    <recommendedName>
        <fullName evidence="3">J domain-containing protein</fullName>
    </recommendedName>
</protein>
<feature type="compositionally biased region" description="Acidic residues" evidence="1">
    <location>
        <begin position="102"/>
        <end position="120"/>
    </location>
</feature>
<dbReference type="CDD" id="cd06257">
    <property type="entry name" value="DnaJ"/>
    <property type="match status" value="1"/>
</dbReference>
<dbReference type="EMBL" id="LAZR01000062">
    <property type="protein sequence ID" value="KKN96904.1"/>
    <property type="molecule type" value="Genomic_DNA"/>
</dbReference>
<evidence type="ECO:0000313" key="2">
    <source>
        <dbReference type="EMBL" id="KKN96904.1"/>
    </source>
</evidence>
<evidence type="ECO:0000256" key="1">
    <source>
        <dbReference type="SAM" id="MobiDB-lite"/>
    </source>
</evidence>
<organism evidence="2">
    <name type="scientific">marine sediment metagenome</name>
    <dbReference type="NCBI Taxonomy" id="412755"/>
    <lineage>
        <taxon>unclassified sequences</taxon>
        <taxon>metagenomes</taxon>
        <taxon>ecological metagenomes</taxon>
    </lineage>
</organism>
<sequence length="166" mass="19164">MPHITVTYRAVTGPHCAAEKISTFWVREDPVEQIDDWPIPELEAFSMNGAQVIIKNYDAGRADGVVWLDRLTWEQEIVRLYKQWRQKFSKRFDPEPPPPPESEPEAPLEEVEPDEPELSPEDILAAVEQAFRKLAKERHPDRGGDPEAFKKLVEARDAAREFFRGK</sequence>
<reference evidence="2" key="1">
    <citation type="journal article" date="2015" name="Nature">
        <title>Complex archaea that bridge the gap between prokaryotes and eukaryotes.</title>
        <authorList>
            <person name="Spang A."/>
            <person name="Saw J.H."/>
            <person name="Jorgensen S.L."/>
            <person name="Zaremba-Niedzwiedzka K."/>
            <person name="Martijn J."/>
            <person name="Lind A.E."/>
            <person name="van Eijk R."/>
            <person name="Schleper C."/>
            <person name="Guy L."/>
            <person name="Ettema T.J."/>
        </authorList>
    </citation>
    <scope>NUCLEOTIDE SEQUENCE</scope>
</reference>